<protein>
    <submittedName>
        <fullName evidence="2">Unannotated protein</fullName>
    </submittedName>
</protein>
<dbReference type="CDD" id="cd01127">
    <property type="entry name" value="TrwB_TraG_TraD_VirD4"/>
    <property type="match status" value="1"/>
</dbReference>
<evidence type="ECO:0000259" key="1">
    <source>
        <dbReference type="Pfam" id="PF01935"/>
    </source>
</evidence>
<feature type="domain" description="Helicase HerA central" evidence="1">
    <location>
        <begin position="59"/>
        <end position="109"/>
    </location>
</feature>
<proteinExistence type="predicted"/>
<dbReference type="AlphaFoldDB" id="A0A6J6WLJ7"/>
<accession>A0A6J6WLJ7</accession>
<dbReference type="InterPro" id="IPR051162">
    <property type="entry name" value="T4SS_component"/>
</dbReference>
<dbReference type="Gene3D" id="3.40.50.300">
    <property type="entry name" value="P-loop containing nucleotide triphosphate hydrolases"/>
    <property type="match status" value="1"/>
</dbReference>
<dbReference type="PANTHER" id="PTHR30121">
    <property type="entry name" value="UNCHARACTERIZED PROTEIN YJGR-RELATED"/>
    <property type="match status" value="1"/>
</dbReference>
<reference evidence="2" key="1">
    <citation type="submission" date="2020-05" db="EMBL/GenBank/DDBJ databases">
        <authorList>
            <person name="Chiriac C."/>
            <person name="Salcher M."/>
            <person name="Ghai R."/>
            <person name="Kavagutti S V."/>
        </authorList>
    </citation>
    <scope>NUCLEOTIDE SEQUENCE</scope>
</reference>
<dbReference type="PANTHER" id="PTHR30121:SF12">
    <property type="entry name" value="TYPE IV SECRETION SYSTEM PROTEIN CAGE"/>
    <property type="match status" value="1"/>
</dbReference>
<dbReference type="InterPro" id="IPR027417">
    <property type="entry name" value="P-loop_NTPase"/>
</dbReference>
<sequence length="379" mass="40638">MSPIWTHWATSSQLNSFRLPLHDAGTGLSGLPLGRVVRGTQFVFDPFDAYRAGIVTSPNVAVIGSIGAGKSTVVKMMVARGLERNRSAVILDPKGEYGMLAQARSGVVVRLGTSSWWNPFVESEGDNLNFLTALISTARGEHLSDIERATLEQAWRSGACSHSSRPMESLWRTCSGVDDAMAATVRRFVMGDLAGLIDGPGPALTNTAALVVLDMSQWWLSESLAVAALVGWNMASHRLADPTVPGYLVIDEAWALLQNEFATTWLQGAWKLARARGIANVAVVHRLLDADGAGELGSASRSRAVGLIRDCSTYFLFCHAEGDLGAVKETIGMSELEAQYLVALPRGSALVRYGTSSSVVHLEPTLEDLPLVDSDGAMR</sequence>
<dbReference type="InterPro" id="IPR002789">
    <property type="entry name" value="HerA_central"/>
</dbReference>
<name>A0A6J6WLJ7_9ZZZZ</name>
<dbReference type="Pfam" id="PF01935">
    <property type="entry name" value="DUF87"/>
    <property type="match status" value="1"/>
</dbReference>
<organism evidence="2">
    <name type="scientific">freshwater metagenome</name>
    <dbReference type="NCBI Taxonomy" id="449393"/>
    <lineage>
        <taxon>unclassified sequences</taxon>
        <taxon>metagenomes</taxon>
        <taxon>ecological metagenomes</taxon>
    </lineage>
</organism>
<dbReference type="EMBL" id="CAFAAB010000062">
    <property type="protein sequence ID" value="CAB4783137.1"/>
    <property type="molecule type" value="Genomic_DNA"/>
</dbReference>
<evidence type="ECO:0000313" key="2">
    <source>
        <dbReference type="EMBL" id="CAB4783137.1"/>
    </source>
</evidence>
<gene>
    <name evidence="2" type="ORF">UFOPK2958_00671</name>
</gene>
<dbReference type="SUPFAM" id="SSF52540">
    <property type="entry name" value="P-loop containing nucleoside triphosphate hydrolases"/>
    <property type="match status" value="1"/>
</dbReference>